<dbReference type="GO" id="GO:0006612">
    <property type="term" value="P:protein targeting to membrane"/>
    <property type="evidence" value="ECO:0007669"/>
    <property type="project" value="TreeGrafter"/>
</dbReference>
<keyword evidence="4 7" id="KW-1133">Transmembrane helix</keyword>
<comment type="similarity">
    <text evidence="7">Belongs to the DHHC palmitoyltransferase family.</text>
</comment>
<dbReference type="EC" id="2.3.1.225" evidence="7"/>
<comment type="catalytic activity">
    <reaction evidence="7">
        <text>L-cysteinyl-[protein] + hexadecanoyl-CoA = S-hexadecanoyl-L-cysteinyl-[protein] + CoA</text>
        <dbReference type="Rhea" id="RHEA:36683"/>
        <dbReference type="Rhea" id="RHEA-COMP:10131"/>
        <dbReference type="Rhea" id="RHEA-COMP:11032"/>
        <dbReference type="ChEBI" id="CHEBI:29950"/>
        <dbReference type="ChEBI" id="CHEBI:57287"/>
        <dbReference type="ChEBI" id="CHEBI:57379"/>
        <dbReference type="ChEBI" id="CHEBI:74151"/>
        <dbReference type="EC" id="2.3.1.225"/>
    </reaction>
</comment>
<dbReference type="InterPro" id="IPR001594">
    <property type="entry name" value="Palmitoyltrfase_DHHC"/>
</dbReference>
<reference evidence="10" key="1">
    <citation type="submission" date="2016-10" db="EMBL/GenBank/DDBJ databases">
        <authorList>
            <person name="Benchimol M."/>
            <person name="Almeida L.G."/>
            <person name="Vasconcelos A.T."/>
            <person name="Perreira-Neves A."/>
            <person name="Rosa I.A."/>
            <person name="Tasca T."/>
            <person name="Bogo M.R."/>
            <person name="de Souza W."/>
        </authorList>
    </citation>
    <scope>NUCLEOTIDE SEQUENCE [LARGE SCALE GENOMIC DNA]</scope>
    <source>
        <strain evidence="10">K</strain>
    </source>
</reference>
<evidence type="ECO:0000256" key="1">
    <source>
        <dbReference type="ARBA" id="ARBA00004141"/>
    </source>
</evidence>
<dbReference type="GO" id="GO:0005794">
    <property type="term" value="C:Golgi apparatus"/>
    <property type="evidence" value="ECO:0007669"/>
    <property type="project" value="TreeGrafter"/>
</dbReference>
<keyword evidence="2 7" id="KW-0808">Transferase</keyword>
<dbReference type="PROSITE" id="PS50216">
    <property type="entry name" value="DHHC"/>
    <property type="match status" value="1"/>
</dbReference>
<feature type="transmembrane region" description="Helical" evidence="7">
    <location>
        <begin position="81"/>
        <end position="99"/>
    </location>
</feature>
<evidence type="ECO:0000256" key="6">
    <source>
        <dbReference type="ARBA" id="ARBA00023315"/>
    </source>
</evidence>
<dbReference type="Proteomes" id="UP000179807">
    <property type="component" value="Unassembled WGS sequence"/>
</dbReference>
<feature type="region of interest" description="Disordered" evidence="8">
    <location>
        <begin position="124"/>
        <end position="145"/>
    </location>
</feature>
<dbReference type="GO" id="GO:0016020">
    <property type="term" value="C:membrane"/>
    <property type="evidence" value="ECO:0007669"/>
    <property type="project" value="UniProtKB-SubCell"/>
</dbReference>
<comment type="subcellular location">
    <subcellularLocation>
        <location evidence="1">Membrane</location>
        <topology evidence="1">Multi-pass membrane protein</topology>
    </subcellularLocation>
</comment>
<evidence type="ECO:0000313" key="11">
    <source>
        <dbReference type="Proteomes" id="UP000179807"/>
    </source>
</evidence>
<dbReference type="VEuPathDB" id="TrichDB:TRFO_24860"/>
<dbReference type="PANTHER" id="PTHR22883">
    <property type="entry name" value="ZINC FINGER DHHC DOMAIN CONTAINING PROTEIN"/>
    <property type="match status" value="1"/>
</dbReference>
<feature type="transmembrane region" description="Helical" evidence="7">
    <location>
        <begin position="218"/>
        <end position="240"/>
    </location>
</feature>
<dbReference type="EMBL" id="MLAK01000709">
    <property type="protein sequence ID" value="OHT06979.1"/>
    <property type="molecule type" value="Genomic_DNA"/>
</dbReference>
<evidence type="ECO:0000313" key="10">
    <source>
        <dbReference type="EMBL" id="OHT06979.1"/>
    </source>
</evidence>
<dbReference type="GO" id="GO:0005783">
    <property type="term" value="C:endoplasmic reticulum"/>
    <property type="evidence" value="ECO:0007669"/>
    <property type="project" value="TreeGrafter"/>
</dbReference>
<dbReference type="GO" id="GO:0019706">
    <property type="term" value="F:protein-cysteine S-palmitoyltransferase activity"/>
    <property type="evidence" value="ECO:0007669"/>
    <property type="project" value="UniProtKB-EC"/>
</dbReference>
<evidence type="ECO:0000256" key="7">
    <source>
        <dbReference type="RuleBase" id="RU079119"/>
    </source>
</evidence>
<dbReference type="InterPro" id="IPR039859">
    <property type="entry name" value="PFA4/ZDH16/20/ERF2-like"/>
</dbReference>
<accession>A0A1J4K714</accession>
<feature type="domain" description="Palmitoyltransferase DHHC" evidence="9">
    <location>
        <begin position="176"/>
        <end position="292"/>
    </location>
</feature>
<keyword evidence="3 7" id="KW-0812">Transmembrane</keyword>
<dbReference type="RefSeq" id="XP_068360115.1">
    <property type="nucleotide sequence ID" value="XM_068503986.1"/>
</dbReference>
<gene>
    <name evidence="10" type="ORF">TRFO_24860</name>
</gene>
<protein>
    <recommendedName>
        <fullName evidence="7">Palmitoyltransferase</fullName>
        <ecNumber evidence="7">2.3.1.225</ecNumber>
    </recommendedName>
</protein>
<dbReference type="AlphaFoldDB" id="A0A1J4K714"/>
<organism evidence="10 11">
    <name type="scientific">Tritrichomonas foetus</name>
    <dbReference type="NCBI Taxonomy" id="1144522"/>
    <lineage>
        <taxon>Eukaryota</taxon>
        <taxon>Metamonada</taxon>
        <taxon>Parabasalia</taxon>
        <taxon>Tritrichomonadida</taxon>
        <taxon>Tritrichomonadidae</taxon>
        <taxon>Tritrichomonas</taxon>
    </lineage>
</organism>
<dbReference type="GeneID" id="94838690"/>
<evidence type="ECO:0000259" key="9">
    <source>
        <dbReference type="Pfam" id="PF01529"/>
    </source>
</evidence>
<keyword evidence="5 7" id="KW-0472">Membrane</keyword>
<comment type="domain">
    <text evidence="7">The DHHC domain is required for palmitoyltransferase activity.</text>
</comment>
<keyword evidence="6 7" id="KW-0012">Acyltransferase</keyword>
<keyword evidence="11" id="KW-1185">Reference proteome</keyword>
<comment type="caution">
    <text evidence="10">The sequence shown here is derived from an EMBL/GenBank/DDBJ whole genome shotgun (WGS) entry which is preliminary data.</text>
</comment>
<evidence type="ECO:0000256" key="5">
    <source>
        <dbReference type="ARBA" id="ARBA00023136"/>
    </source>
</evidence>
<evidence type="ECO:0000256" key="4">
    <source>
        <dbReference type="ARBA" id="ARBA00022989"/>
    </source>
</evidence>
<evidence type="ECO:0000256" key="2">
    <source>
        <dbReference type="ARBA" id="ARBA00022679"/>
    </source>
</evidence>
<name>A0A1J4K714_9EUKA</name>
<dbReference type="Pfam" id="PF01529">
    <property type="entry name" value="DHHC"/>
    <property type="match status" value="1"/>
</dbReference>
<feature type="transmembrane region" description="Helical" evidence="7">
    <location>
        <begin position="51"/>
        <end position="75"/>
    </location>
</feature>
<evidence type="ECO:0000256" key="3">
    <source>
        <dbReference type="ARBA" id="ARBA00022692"/>
    </source>
</evidence>
<proteinExistence type="inferred from homology"/>
<feature type="transmembrane region" description="Helical" evidence="7">
    <location>
        <begin position="252"/>
        <end position="274"/>
    </location>
</feature>
<evidence type="ECO:0000256" key="8">
    <source>
        <dbReference type="SAM" id="MobiDB-lite"/>
    </source>
</evidence>
<sequence>MPKNYDQQEPVNHPVSFPGSTEYKRHKFIGINFISIPSINSFFFGHWEIRLFYPFLVLSLIFSSFGVAQFLIIPSYVNTKIFLYLILFILFSLTIISYFQVIKTGPGYFPFYFPLKSHQVPNTTNNQNSQNIQDHSNNQNNPIDKHNQNVKFEKNHLFYDQFNDPAGILSNETQSSWRVQQKRPNRCIFSKTARRYVIRPDHFCYWVSSWIGKKNQKLFAHFTFWCSAYLLSFLVIDIGMFLNPIPLSALNFWIFFVYACAACFFLLMCLWFFAFEMDMICHNYTHWEELNQIPSNKYDTGSCMKNYEDVCGPKTEMWKWFLPLTPFKTKNNFDLIQNYSSYDQNSLTLEEEDINEPKRVSDISVHGYTQS</sequence>
<feature type="compositionally biased region" description="Polar residues" evidence="8">
    <location>
        <begin position="132"/>
        <end position="142"/>
    </location>
</feature>
<dbReference type="PANTHER" id="PTHR22883:SF147">
    <property type="entry name" value="PALMITOYLTRANSFERASE"/>
    <property type="match status" value="1"/>
</dbReference>